<accession>A0A4S8NZZ2</accession>
<keyword evidence="2" id="KW-1185">Reference proteome</keyword>
<protein>
    <submittedName>
        <fullName evidence="1">Uncharacterized protein</fullName>
    </submittedName>
</protein>
<dbReference type="OrthoDB" id="8384362at2"/>
<gene>
    <name evidence="1" type="ORF">FAA97_14295</name>
</gene>
<proteinExistence type="predicted"/>
<sequence length="75" mass="8049">MASTPPETSSDNHAIVKRAVMRLSGLPQSATDASENTVDLVNYLVNSGIRDEDDLVELAEIANGKRYDPANGSFL</sequence>
<dbReference type="AlphaFoldDB" id="A0A4S8NZZ2"/>
<dbReference type="EMBL" id="STGV01000004">
    <property type="protein sequence ID" value="THV22445.1"/>
    <property type="molecule type" value="Genomic_DNA"/>
</dbReference>
<name>A0A4S8NZZ2_9HYPH</name>
<evidence type="ECO:0000313" key="2">
    <source>
        <dbReference type="Proteomes" id="UP000308828"/>
    </source>
</evidence>
<reference evidence="1 2" key="1">
    <citation type="submission" date="2019-04" db="EMBL/GenBank/DDBJ databases">
        <title>Genome sequence of strain shin9-1.</title>
        <authorList>
            <person name="Gao J."/>
            <person name="Sun J."/>
        </authorList>
    </citation>
    <scope>NUCLEOTIDE SEQUENCE [LARGE SCALE GENOMIC DNA]</scope>
    <source>
        <strain evidence="2">shin9-1</strain>
    </source>
</reference>
<dbReference type="Proteomes" id="UP000308828">
    <property type="component" value="Unassembled WGS sequence"/>
</dbReference>
<comment type="caution">
    <text evidence="1">The sequence shown here is derived from an EMBL/GenBank/DDBJ whole genome shotgun (WGS) entry which is preliminary data.</text>
</comment>
<organism evidence="1 2">
    <name type="scientific">Peteryoungia ipomoeae</name>
    <dbReference type="NCBI Taxonomy" id="1210932"/>
    <lineage>
        <taxon>Bacteria</taxon>
        <taxon>Pseudomonadati</taxon>
        <taxon>Pseudomonadota</taxon>
        <taxon>Alphaproteobacteria</taxon>
        <taxon>Hyphomicrobiales</taxon>
        <taxon>Rhizobiaceae</taxon>
        <taxon>Peteryoungia</taxon>
    </lineage>
</organism>
<evidence type="ECO:0000313" key="1">
    <source>
        <dbReference type="EMBL" id="THV22445.1"/>
    </source>
</evidence>
<dbReference type="RefSeq" id="WP_136599214.1">
    <property type="nucleotide sequence ID" value="NZ_STGV01000004.1"/>
</dbReference>